<proteinExistence type="predicted"/>
<dbReference type="EMBL" id="VDLX02000028">
    <property type="protein sequence ID" value="KAB8186922.1"/>
    <property type="molecule type" value="Genomic_DNA"/>
</dbReference>
<sequence length="160" mass="17850">MSDTKTTVLCGNEDHDEDTPAVARLTYPNARFRPVAVCAGDLEDVAEQALDEKASVLIEPVEHRHKPVTSAMKEVARLHFRERGGDVRAILLQAPDHPGYEDLPETIEERRKLPARFHVPVWDGNGQPNAWLCAVCWEDGAAWQWPCEVAAKQGGEVFAR</sequence>
<dbReference type="RefSeq" id="WP_139637586.1">
    <property type="nucleotide sequence ID" value="NZ_VDLX02000028.1"/>
</dbReference>
<dbReference type="AlphaFoldDB" id="A0A5C4V6D9"/>
<gene>
    <name evidence="1" type="ORF">FH608_046385</name>
</gene>
<dbReference type="OrthoDB" id="4329624at2"/>
<comment type="caution">
    <text evidence="1">The sequence shown here is derived from an EMBL/GenBank/DDBJ whole genome shotgun (WGS) entry which is preliminary data.</text>
</comment>
<name>A0A5C4V6D9_9ACTN</name>
<keyword evidence="2" id="KW-1185">Reference proteome</keyword>
<protein>
    <submittedName>
        <fullName evidence="1">Uncharacterized protein</fullName>
    </submittedName>
</protein>
<accession>A0A5C4V6D9</accession>
<dbReference type="Proteomes" id="UP000312512">
    <property type="component" value="Unassembled WGS sequence"/>
</dbReference>
<evidence type="ECO:0000313" key="1">
    <source>
        <dbReference type="EMBL" id="KAB8186922.1"/>
    </source>
</evidence>
<evidence type="ECO:0000313" key="2">
    <source>
        <dbReference type="Proteomes" id="UP000312512"/>
    </source>
</evidence>
<reference evidence="1 2" key="1">
    <citation type="submission" date="2019-10" db="EMBL/GenBank/DDBJ databases">
        <title>Nonomuraea sp. nov., isolated from Phyllanthus amarus.</title>
        <authorList>
            <person name="Klykleung N."/>
            <person name="Tanasupawat S."/>
        </authorList>
    </citation>
    <scope>NUCLEOTIDE SEQUENCE [LARGE SCALE GENOMIC DNA]</scope>
    <source>
        <strain evidence="1 2">PA1-10</strain>
    </source>
</reference>
<organism evidence="1 2">
    <name type="scientific">Nonomuraea phyllanthi</name>
    <dbReference type="NCBI Taxonomy" id="2219224"/>
    <lineage>
        <taxon>Bacteria</taxon>
        <taxon>Bacillati</taxon>
        <taxon>Actinomycetota</taxon>
        <taxon>Actinomycetes</taxon>
        <taxon>Streptosporangiales</taxon>
        <taxon>Streptosporangiaceae</taxon>
        <taxon>Nonomuraea</taxon>
    </lineage>
</organism>